<evidence type="ECO:0000313" key="1">
    <source>
        <dbReference type="EMBL" id="MFC7278569.1"/>
    </source>
</evidence>
<evidence type="ECO:0000313" key="2">
    <source>
        <dbReference type="Proteomes" id="UP001596548"/>
    </source>
</evidence>
<dbReference type="RefSeq" id="WP_378975527.1">
    <property type="nucleotide sequence ID" value="NZ_JBHTBJ010000034.1"/>
</dbReference>
<name>A0ABW2I031_9ACTN</name>
<organism evidence="1 2">
    <name type="scientific">Paractinoplanes rhizophilus</name>
    <dbReference type="NCBI Taxonomy" id="1416877"/>
    <lineage>
        <taxon>Bacteria</taxon>
        <taxon>Bacillati</taxon>
        <taxon>Actinomycetota</taxon>
        <taxon>Actinomycetes</taxon>
        <taxon>Micromonosporales</taxon>
        <taxon>Micromonosporaceae</taxon>
        <taxon>Paractinoplanes</taxon>
    </lineage>
</organism>
<evidence type="ECO:0008006" key="3">
    <source>
        <dbReference type="Google" id="ProtNLM"/>
    </source>
</evidence>
<dbReference type="Proteomes" id="UP001596548">
    <property type="component" value="Unassembled WGS sequence"/>
</dbReference>
<gene>
    <name evidence="1" type="ORF">ACFQS1_31710</name>
</gene>
<protein>
    <recommendedName>
        <fullName evidence="3">Excreted virulence factor EspC (Type VII ESX diderm)</fullName>
    </recommendedName>
</protein>
<dbReference type="EMBL" id="JBHTBJ010000034">
    <property type="protein sequence ID" value="MFC7278569.1"/>
    <property type="molecule type" value="Genomic_DNA"/>
</dbReference>
<comment type="caution">
    <text evidence="1">The sequence shown here is derived from an EMBL/GenBank/DDBJ whole genome shotgun (WGS) entry which is preliminary data.</text>
</comment>
<accession>A0ABW2I031</accession>
<reference evidence="2" key="1">
    <citation type="journal article" date="2019" name="Int. J. Syst. Evol. Microbiol.">
        <title>The Global Catalogue of Microorganisms (GCM) 10K type strain sequencing project: providing services to taxonomists for standard genome sequencing and annotation.</title>
        <authorList>
            <consortium name="The Broad Institute Genomics Platform"/>
            <consortium name="The Broad Institute Genome Sequencing Center for Infectious Disease"/>
            <person name="Wu L."/>
            <person name="Ma J."/>
        </authorList>
    </citation>
    <scope>NUCLEOTIDE SEQUENCE [LARGE SCALE GENOMIC DNA]</scope>
    <source>
        <strain evidence="2">XZYJT-10</strain>
    </source>
</reference>
<sequence length="110" mass="11814">MSFQVNPSDIRAYAAKLLTSYDDVSDAKTYAHANGDFSFHQTGIIGLLAGGHHRLMDDLDAMLGHLQVVLSKSNEALISTAATYESTDQQAAARVDATYPETVRPAATVD</sequence>
<keyword evidence="2" id="KW-1185">Reference proteome</keyword>
<proteinExistence type="predicted"/>